<dbReference type="Proteomes" id="UP000490386">
    <property type="component" value="Unassembled WGS sequence"/>
</dbReference>
<dbReference type="AlphaFoldDB" id="A0A7J5B5J4"/>
<name>A0A7J5B5J4_9MICO</name>
<protein>
    <submittedName>
        <fullName evidence="4">DNA polymerase IV</fullName>
    </submittedName>
</protein>
<dbReference type="PROSITE" id="PS50173">
    <property type="entry name" value="UMUC"/>
    <property type="match status" value="1"/>
</dbReference>
<sequence>MNSYLLHADADAFFASVALRDRPELAAKPVAAVAHLFIASANYPAREYGIHAGMLVTEARELCPRILLVESYRQEVEAVGDALFALFDSVAKGIEPGSIEEAFLDVGATMPEAALEVAHELRRRAATELRIPVSVGIGRTKLMAKLASRNAKPDGVHVIDPVRELELRTELPIGDVWGIGSRTEARLIKLGVARIGDVDVIPRDELLRVCGTAMARRLWRIRAGTDEAMISPIRHRTTLTSESSTSGYARADRTPVEVVEGCVERVCHRATRAGLSATGIKLELRPTGLGPIREKYQGIDSSASFDVWMPVAERLLVASKATEIESASVTLTGLLPVELVQPTLF</sequence>
<comment type="caution">
    <text evidence="4">The sequence shown here is derived from an EMBL/GenBank/DDBJ whole genome shotgun (WGS) entry which is preliminary data.</text>
</comment>
<dbReference type="InterPro" id="IPR001126">
    <property type="entry name" value="UmuC"/>
</dbReference>
<gene>
    <name evidence="4" type="ORF">F8O03_03550</name>
</gene>
<keyword evidence="5" id="KW-1185">Reference proteome</keyword>
<evidence type="ECO:0000259" key="3">
    <source>
        <dbReference type="PROSITE" id="PS50173"/>
    </source>
</evidence>
<evidence type="ECO:0000256" key="2">
    <source>
        <dbReference type="ARBA" id="ARBA00025589"/>
    </source>
</evidence>
<comment type="similarity">
    <text evidence="1">Belongs to the DNA polymerase type-Y family.</text>
</comment>
<dbReference type="GO" id="GO:0017125">
    <property type="term" value="F:deoxycytidyl transferase activity"/>
    <property type="evidence" value="ECO:0007669"/>
    <property type="project" value="TreeGrafter"/>
</dbReference>
<proteinExistence type="inferred from homology"/>
<dbReference type="Gene3D" id="3.30.70.270">
    <property type="match status" value="1"/>
</dbReference>
<dbReference type="PANTHER" id="PTHR45990:SF1">
    <property type="entry name" value="DNA REPAIR PROTEIN REV1"/>
    <property type="match status" value="1"/>
</dbReference>
<dbReference type="EMBL" id="WBJX01000001">
    <property type="protein sequence ID" value="KAB1639422.1"/>
    <property type="molecule type" value="Genomic_DNA"/>
</dbReference>
<dbReference type="InterPro" id="IPR043128">
    <property type="entry name" value="Rev_trsase/Diguanyl_cyclase"/>
</dbReference>
<dbReference type="Pfam" id="PF00817">
    <property type="entry name" value="IMS"/>
    <property type="match status" value="1"/>
</dbReference>
<dbReference type="GO" id="GO:0042276">
    <property type="term" value="P:error-prone translesion synthesis"/>
    <property type="evidence" value="ECO:0007669"/>
    <property type="project" value="TreeGrafter"/>
</dbReference>
<dbReference type="GO" id="GO:0003887">
    <property type="term" value="F:DNA-directed DNA polymerase activity"/>
    <property type="evidence" value="ECO:0007669"/>
    <property type="project" value="TreeGrafter"/>
</dbReference>
<dbReference type="PANTHER" id="PTHR45990">
    <property type="entry name" value="DNA REPAIR PROTEIN REV1"/>
    <property type="match status" value="1"/>
</dbReference>
<dbReference type="Gene3D" id="3.40.1170.60">
    <property type="match status" value="1"/>
</dbReference>
<evidence type="ECO:0000313" key="4">
    <source>
        <dbReference type="EMBL" id="KAB1639422.1"/>
    </source>
</evidence>
<dbReference type="InterPro" id="IPR024728">
    <property type="entry name" value="PolY_HhH_motif"/>
</dbReference>
<dbReference type="SUPFAM" id="SSF56672">
    <property type="entry name" value="DNA/RNA polymerases"/>
    <property type="match status" value="1"/>
</dbReference>
<dbReference type="GO" id="GO:0006281">
    <property type="term" value="P:DNA repair"/>
    <property type="evidence" value="ECO:0007669"/>
    <property type="project" value="InterPro"/>
</dbReference>
<reference evidence="4 5" key="1">
    <citation type="submission" date="2019-09" db="EMBL/GenBank/DDBJ databases">
        <title>Phylogeny of genus Pseudoclavibacter and closely related genus.</title>
        <authorList>
            <person name="Li Y."/>
        </authorList>
    </citation>
    <scope>NUCLEOTIDE SEQUENCE [LARGE SCALE GENOMIC DNA]</scope>
    <source>
        <strain evidence="4 5">THG-MD12</strain>
    </source>
</reference>
<dbReference type="Gene3D" id="1.10.150.20">
    <property type="entry name" value="5' to 3' exonuclease, C-terminal subdomain"/>
    <property type="match status" value="1"/>
</dbReference>
<dbReference type="RefSeq" id="WP_151422403.1">
    <property type="nucleotide sequence ID" value="NZ_WBJX01000001.1"/>
</dbReference>
<comment type="function">
    <text evidence="2">Poorly processive, error-prone DNA polymerase involved in untargeted mutagenesis. Copies undamaged DNA at stalled replication forks, which arise in vivo from mismatched or misaligned primer ends. These misaligned primers can be extended by PolIV. Exhibits no 3'-5' exonuclease (proofreading) activity. May be involved in translesional synthesis, in conjunction with the beta clamp from PolIII.</text>
</comment>
<organism evidence="4 5">
    <name type="scientific">Pseudoclavibacter terrae</name>
    <dbReference type="NCBI Taxonomy" id="1530195"/>
    <lineage>
        <taxon>Bacteria</taxon>
        <taxon>Bacillati</taxon>
        <taxon>Actinomycetota</taxon>
        <taxon>Actinomycetes</taxon>
        <taxon>Micrococcales</taxon>
        <taxon>Microbacteriaceae</taxon>
        <taxon>Pseudoclavibacter</taxon>
    </lineage>
</organism>
<dbReference type="InterPro" id="IPR043502">
    <property type="entry name" value="DNA/RNA_pol_sf"/>
</dbReference>
<feature type="domain" description="UmuC" evidence="3">
    <location>
        <begin position="5"/>
        <end position="180"/>
    </location>
</feature>
<evidence type="ECO:0000256" key="1">
    <source>
        <dbReference type="ARBA" id="ARBA00010945"/>
    </source>
</evidence>
<dbReference type="OrthoDB" id="9808813at2"/>
<dbReference type="Pfam" id="PF11798">
    <property type="entry name" value="IMS_HHH"/>
    <property type="match status" value="1"/>
</dbReference>
<dbReference type="GO" id="GO:0070987">
    <property type="term" value="P:error-free translesion synthesis"/>
    <property type="evidence" value="ECO:0007669"/>
    <property type="project" value="TreeGrafter"/>
</dbReference>
<accession>A0A7J5B5J4</accession>
<evidence type="ECO:0000313" key="5">
    <source>
        <dbReference type="Proteomes" id="UP000490386"/>
    </source>
</evidence>